<gene>
    <name evidence="1" type="primary">dnaX_2</name>
    <name evidence="1" type="ORF">Pla110_20230</name>
</gene>
<name>A0A518CM38_9PLAN</name>
<dbReference type="InterPro" id="IPR027417">
    <property type="entry name" value="P-loop_NTPase"/>
</dbReference>
<evidence type="ECO:0000313" key="1">
    <source>
        <dbReference type="EMBL" id="QDU80296.1"/>
    </source>
</evidence>
<dbReference type="GO" id="GO:0003887">
    <property type="term" value="F:DNA-directed DNA polymerase activity"/>
    <property type="evidence" value="ECO:0007669"/>
    <property type="project" value="UniProtKB-EC"/>
</dbReference>
<keyword evidence="1" id="KW-0548">Nucleotidyltransferase</keyword>
<keyword evidence="2" id="KW-1185">Reference proteome</keyword>
<dbReference type="Gene3D" id="3.40.50.300">
    <property type="entry name" value="P-loop containing nucleotide triphosphate hydrolases"/>
    <property type="match status" value="1"/>
</dbReference>
<dbReference type="AlphaFoldDB" id="A0A518CM38"/>
<accession>A0A518CM38</accession>
<dbReference type="Pfam" id="PF13177">
    <property type="entry name" value="DNA_pol3_delta2"/>
    <property type="match status" value="1"/>
</dbReference>
<sequence length="345" mass="39148">MHWNDLAGHEQQHESFQRAAARDRLSHSYLFVGPAGIGKRTFAHLLTQSLFCDRHPDSDLDFCRECSNCHQFEGGAHPDFFAIGVPEGKSEIPIESFIGPRENRGQSGLCHDISLKPMSARRKIAIINDAHLLNESSGNALLKTLEEPPERSILILVAEKEQRILQTIRSRCQMVRFDALSTDQVAGLLVKTGLVDTAERASEIAPHSEGSLETAREFLQHDWLTLRQQIFKILSQQDFNWVQISSQMLEMVESIGSDNPTQRHATGWALRFVQEYCQDEMNRIVQTIPSGRGTRTEEQQFNQLQKMYDRSLVAQQHLEQFLPVGSLIEGLFDELSRIKRQTAGT</sequence>
<dbReference type="Proteomes" id="UP000317178">
    <property type="component" value="Chromosome"/>
</dbReference>
<keyword evidence="1" id="KW-0808">Transferase</keyword>
<dbReference type="RefSeq" id="WP_144995572.1">
    <property type="nucleotide sequence ID" value="NZ_CP036281.1"/>
</dbReference>
<dbReference type="PANTHER" id="PTHR11669:SF8">
    <property type="entry name" value="DNA POLYMERASE III SUBUNIT DELTA"/>
    <property type="match status" value="1"/>
</dbReference>
<dbReference type="SUPFAM" id="SSF52540">
    <property type="entry name" value="P-loop containing nucleoside triphosphate hydrolases"/>
    <property type="match status" value="1"/>
</dbReference>
<protein>
    <submittedName>
        <fullName evidence="1">DNA polymerase III subunit tau</fullName>
        <ecNumber evidence="1">2.7.7.7</ecNumber>
    </submittedName>
</protein>
<dbReference type="EC" id="2.7.7.7" evidence="1"/>
<evidence type="ECO:0000313" key="2">
    <source>
        <dbReference type="Proteomes" id="UP000317178"/>
    </source>
</evidence>
<organism evidence="1 2">
    <name type="scientific">Polystyrenella longa</name>
    <dbReference type="NCBI Taxonomy" id="2528007"/>
    <lineage>
        <taxon>Bacteria</taxon>
        <taxon>Pseudomonadati</taxon>
        <taxon>Planctomycetota</taxon>
        <taxon>Planctomycetia</taxon>
        <taxon>Planctomycetales</taxon>
        <taxon>Planctomycetaceae</taxon>
        <taxon>Polystyrenella</taxon>
    </lineage>
</organism>
<dbReference type="OrthoDB" id="9810148at2"/>
<dbReference type="PANTHER" id="PTHR11669">
    <property type="entry name" value="REPLICATION FACTOR C / DNA POLYMERASE III GAMMA-TAU SUBUNIT"/>
    <property type="match status" value="1"/>
</dbReference>
<dbReference type="KEGG" id="plon:Pla110_20230"/>
<dbReference type="GO" id="GO:0006261">
    <property type="term" value="P:DNA-templated DNA replication"/>
    <property type="evidence" value="ECO:0007669"/>
    <property type="project" value="TreeGrafter"/>
</dbReference>
<reference evidence="1 2" key="1">
    <citation type="submission" date="2019-02" db="EMBL/GenBank/DDBJ databases">
        <title>Deep-cultivation of Planctomycetes and their phenomic and genomic characterization uncovers novel biology.</title>
        <authorList>
            <person name="Wiegand S."/>
            <person name="Jogler M."/>
            <person name="Boedeker C."/>
            <person name="Pinto D."/>
            <person name="Vollmers J."/>
            <person name="Rivas-Marin E."/>
            <person name="Kohn T."/>
            <person name="Peeters S.H."/>
            <person name="Heuer A."/>
            <person name="Rast P."/>
            <person name="Oberbeckmann S."/>
            <person name="Bunk B."/>
            <person name="Jeske O."/>
            <person name="Meyerdierks A."/>
            <person name="Storesund J.E."/>
            <person name="Kallscheuer N."/>
            <person name="Luecker S."/>
            <person name="Lage O.M."/>
            <person name="Pohl T."/>
            <person name="Merkel B.J."/>
            <person name="Hornburger P."/>
            <person name="Mueller R.-W."/>
            <person name="Bruemmer F."/>
            <person name="Labrenz M."/>
            <person name="Spormann A.M."/>
            <person name="Op den Camp H."/>
            <person name="Overmann J."/>
            <person name="Amann R."/>
            <person name="Jetten M.S.M."/>
            <person name="Mascher T."/>
            <person name="Medema M.H."/>
            <person name="Devos D.P."/>
            <person name="Kaster A.-K."/>
            <person name="Ovreas L."/>
            <person name="Rohde M."/>
            <person name="Galperin M.Y."/>
            <person name="Jogler C."/>
        </authorList>
    </citation>
    <scope>NUCLEOTIDE SEQUENCE [LARGE SCALE GENOMIC DNA]</scope>
    <source>
        <strain evidence="1 2">Pla110</strain>
    </source>
</reference>
<proteinExistence type="predicted"/>
<dbReference type="EMBL" id="CP036281">
    <property type="protein sequence ID" value="QDU80296.1"/>
    <property type="molecule type" value="Genomic_DNA"/>
</dbReference>
<dbReference type="InterPro" id="IPR050238">
    <property type="entry name" value="DNA_Rep/Repair_Clamp_Loader"/>
</dbReference>